<dbReference type="Proteomes" id="UP000011971">
    <property type="component" value="Unassembled WGS sequence"/>
</dbReference>
<feature type="compositionally biased region" description="Basic and acidic residues" evidence="1">
    <location>
        <begin position="125"/>
        <end position="142"/>
    </location>
</feature>
<feature type="domain" description="Thiol:disulfide interchange protein DsbD N-terminal" evidence="3">
    <location>
        <begin position="24"/>
        <end position="112"/>
    </location>
</feature>
<dbReference type="AlphaFoldDB" id="M5JQJ5"/>
<dbReference type="GO" id="GO:0045454">
    <property type="term" value="P:cell redox homeostasis"/>
    <property type="evidence" value="ECO:0007669"/>
    <property type="project" value="TreeGrafter"/>
</dbReference>
<accession>M5JQJ5</accession>
<dbReference type="Pfam" id="PF11412">
    <property type="entry name" value="DsbD_N"/>
    <property type="match status" value="1"/>
</dbReference>
<organism evidence="4 5">
    <name type="scientific">Brucella intermedia M86</name>
    <dbReference type="NCBI Taxonomy" id="1234597"/>
    <lineage>
        <taxon>Bacteria</taxon>
        <taxon>Pseudomonadati</taxon>
        <taxon>Pseudomonadota</taxon>
        <taxon>Alphaproteobacteria</taxon>
        <taxon>Hyphomicrobiales</taxon>
        <taxon>Brucellaceae</taxon>
        <taxon>Brucella/Ochrobactrum group</taxon>
        <taxon>Brucella</taxon>
    </lineage>
</organism>
<sequence>MRLLAGLASLFIGLLLALAPASAANPLPVDQAFRLSVLKDTDGRLVLNWQIADGYYLYRDHIAAKNGQGNPLAVDTQPGQPKDDPNFGRLEVYYTHATASVKAGTEPLELTYQAVRKMALADTARNQDGRSGHARSSSEKAK</sequence>
<dbReference type="SUPFAM" id="SSF74863">
    <property type="entry name" value="Thiol:disulfide interchange protein DsbD, N-terminal domain (DsbD-alpha)"/>
    <property type="match status" value="1"/>
</dbReference>
<reference evidence="4 5" key="1">
    <citation type="journal article" date="2013" name="Gut Pathog.">
        <title>Draft genome of Ochrobactrum intermedium strain M86 isolated from non-ulcer dyspeptic individual from India.</title>
        <authorList>
            <person name="Kulkarni G."/>
            <person name="Dhotre D."/>
            <person name="Dharne M."/>
            <person name="Shetty S."/>
            <person name="Chowdhury S."/>
            <person name="Misra V."/>
            <person name="Misra S."/>
            <person name="Patole M."/>
            <person name="Shouche Y."/>
        </authorList>
    </citation>
    <scope>NUCLEOTIDE SEQUENCE [LARGE SCALE GENOMIC DNA]</scope>
    <source>
        <strain evidence="4 5">M86</strain>
    </source>
</reference>
<evidence type="ECO:0000313" key="5">
    <source>
        <dbReference type="Proteomes" id="UP000011971"/>
    </source>
</evidence>
<dbReference type="Gene3D" id="2.60.40.1250">
    <property type="entry name" value="Thiol:disulfide interchange protein DsbD, N-terminal domain"/>
    <property type="match status" value="1"/>
</dbReference>
<evidence type="ECO:0000256" key="2">
    <source>
        <dbReference type="SAM" id="SignalP"/>
    </source>
</evidence>
<evidence type="ECO:0000259" key="3">
    <source>
        <dbReference type="Pfam" id="PF11412"/>
    </source>
</evidence>
<feature type="non-terminal residue" evidence="4">
    <location>
        <position position="142"/>
    </location>
</feature>
<dbReference type="InterPro" id="IPR036929">
    <property type="entry name" value="DsbDN_sf"/>
</dbReference>
<dbReference type="PANTHER" id="PTHR32234:SF0">
    <property type="entry name" value="THIOL:DISULFIDE INTERCHANGE PROTEIN DSBD"/>
    <property type="match status" value="1"/>
</dbReference>
<gene>
    <name evidence="4" type="ORF">D584_06457</name>
</gene>
<evidence type="ECO:0000256" key="1">
    <source>
        <dbReference type="SAM" id="MobiDB-lite"/>
    </source>
</evidence>
<keyword evidence="4" id="KW-0472">Membrane</keyword>
<feature type="signal peptide" evidence="2">
    <location>
        <begin position="1"/>
        <end position="23"/>
    </location>
</feature>
<protein>
    <submittedName>
        <fullName evidence="4">Cytochrome c biogenesis protein transmembrane subunit</fullName>
    </submittedName>
</protein>
<keyword evidence="4" id="KW-0812">Transmembrane</keyword>
<dbReference type="PANTHER" id="PTHR32234">
    <property type="entry name" value="THIOL:DISULFIDE INTERCHANGE PROTEIN DSBD"/>
    <property type="match status" value="1"/>
</dbReference>
<evidence type="ECO:0000313" key="4">
    <source>
        <dbReference type="EMBL" id="ELT49847.1"/>
    </source>
</evidence>
<dbReference type="InterPro" id="IPR028250">
    <property type="entry name" value="DsbDN"/>
</dbReference>
<comment type="caution">
    <text evidence="4">The sequence shown here is derived from an EMBL/GenBank/DDBJ whole genome shotgun (WGS) entry which is preliminary data.</text>
</comment>
<dbReference type="EMBL" id="AOGE01000014">
    <property type="protein sequence ID" value="ELT49847.1"/>
    <property type="molecule type" value="Genomic_DNA"/>
</dbReference>
<name>M5JQJ5_9HYPH</name>
<feature type="region of interest" description="Disordered" evidence="1">
    <location>
        <begin position="68"/>
        <end position="88"/>
    </location>
</feature>
<proteinExistence type="predicted"/>
<dbReference type="RefSeq" id="WP_006471027.1">
    <property type="nucleotide sequence ID" value="NZ_AOGE01000014.1"/>
</dbReference>
<feature type="region of interest" description="Disordered" evidence="1">
    <location>
        <begin position="123"/>
        <end position="142"/>
    </location>
</feature>
<dbReference type="GO" id="GO:0015035">
    <property type="term" value="F:protein-disulfide reductase activity"/>
    <property type="evidence" value="ECO:0007669"/>
    <property type="project" value="TreeGrafter"/>
</dbReference>
<keyword evidence="2" id="KW-0732">Signal</keyword>
<feature type="chain" id="PRO_5004068286" evidence="2">
    <location>
        <begin position="24"/>
        <end position="142"/>
    </location>
</feature>